<dbReference type="AlphaFoldDB" id="A0A9Q4C5X5"/>
<dbReference type="InterPro" id="IPR006680">
    <property type="entry name" value="Amidohydro-rel"/>
</dbReference>
<dbReference type="SUPFAM" id="SSF51338">
    <property type="entry name" value="Composite domain of metallo-dependent hydrolases"/>
    <property type="match status" value="2"/>
</dbReference>
<evidence type="ECO:0000313" key="4">
    <source>
        <dbReference type="Proteomes" id="UP001149411"/>
    </source>
</evidence>
<feature type="domain" description="Amidohydrolase-related" evidence="2">
    <location>
        <begin position="40"/>
        <end position="310"/>
    </location>
</feature>
<dbReference type="InterPro" id="IPR032466">
    <property type="entry name" value="Metal_Hydrolase"/>
</dbReference>
<gene>
    <name evidence="3" type="ORF">EGH25_10940</name>
</gene>
<reference evidence="3" key="1">
    <citation type="submission" date="2022-09" db="EMBL/GenBank/DDBJ databases">
        <title>Haloadaptaus new haloarchaeum isolated from saline soil.</title>
        <authorList>
            <person name="Duran-Viseras A."/>
            <person name="Sanchez-Porro C."/>
            <person name="Ventosa A."/>
        </authorList>
    </citation>
    <scope>NUCLEOTIDE SEQUENCE</scope>
    <source>
        <strain evidence="3">F3-133</strain>
    </source>
</reference>
<dbReference type="SUPFAM" id="SSF51556">
    <property type="entry name" value="Metallo-dependent hydrolases"/>
    <property type="match status" value="1"/>
</dbReference>
<dbReference type="Pfam" id="PF01979">
    <property type="entry name" value="Amidohydro_1"/>
    <property type="match status" value="1"/>
</dbReference>
<evidence type="ECO:0000256" key="1">
    <source>
        <dbReference type="SAM" id="MobiDB-lite"/>
    </source>
</evidence>
<organism evidence="3 4">
    <name type="scientific">Halorutilus salinus</name>
    <dbReference type="NCBI Taxonomy" id="2487751"/>
    <lineage>
        <taxon>Archaea</taxon>
        <taxon>Methanobacteriati</taxon>
        <taxon>Methanobacteriota</taxon>
        <taxon>Stenosarchaea group</taxon>
        <taxon>Halobacteria</taxon>
        <taxon>Halorutilales</taxon>
        <taxon>Halorutilaceae</taxon>
        <taxon>Halorutilus</taxon>
    </lineage>
</organism>
<dbReference type="RefSeq" id="WP_266088515.1">
    <property type="nucleotide sequence ID" value="NZ_RKLV01000013.1"/>
</dbReference>
<evidence type="ECO:0000259" key="2">
    <source>
        <dbReference type="Pfam" id="PF01979"/>
    </source>
</evidence>
<dbReference type="EMBL" id="RKLV01000013">
    <property type="protein sequence ID" value="MCX2819866.1"/>
    <property type="molecule type" value="Genomic_DNA"/>
</dbReference>
<sequence>MEIQGRIVVGESMEVVEGTVMVEDGRIVEVRGEAVETDDVVIPALVNAHTHIGDSVAKETGRGLPLDEVVAPPDSHKHRMLRSTPRDEKRAAMRRTVERMRSEGVGVFGDFREEGVEGTEDLRAVTDDSPVKAVALGSGPPEVLDVADGYGASGARDDGFTEEREEARRRGKPFGIHAGERDADDIDGAFAYDPEFLVHMVHARDEDLDRLAETETPVVACPRCNLVIGVGKPPVEELVEATTVALGTDNVMLNVPSVWRETEFVSKHYDLPDEEVLRMATVNGARALGVEGGVIEEGAPARLVVLRGDRSLADVDDVVAGVVRRAGAGDVKDVILPASQA</sequence>
<dbReference type="Gene3D" id="3.20.20.140">
    <property type="entry name" value="Metal-dependent hydrolases"/>
    <property type="match status" value="1"/>
</dbReference>
<dbReference type="InterPro" id="IPR050287">
    <property type="entry name" value="MTA/SAH_deaminase"/>
</dbReference>
<evidence type="ECO:0000313" key="3">
    <source>
        <dbReference type="EMBL" id="MCX2819866.1"/>
    </source>
</evidence>
<feature type="compositionally biased region" description="Basic and acidic residues" evidence="1">
    <location>
        <begin position="155"/>
        <end position="168"/>
    </location>
</feature>
<protein>
    <submittedName>
        <fullName evidence="3">Amidohydrolase family protein</fullName>
    </submittedName>
</protein>
<dbReference type="GO" id="GO:0016810">
    <property type="term" value="F:hydrolase activity, acting on carbon-nitrogen (but not peptide) bonds"/>
    <property type="evidence" value="ECO:0007669"/>
    <property type="project" value="InterPro"/>
</dbReference>
<dbReference type="PANTHER" id="PTHR43794:SF5">
    <property type="entry name" value="CHLOROHYDROLASE FAMILY PROTEIN"/>
    <property type="match status" value="1"/>
</dbReference>
<dbReference type="Proteomes" id="UP001149411">
    <property type="component" value="Unassembled WGS sequence"/>
</dbReference>
<dbReference type="PANTHER" id="PTHR43794">
    <property type="entry name" value="AMINOHYDROLASE SSNA-RELATED"/>
    <property type="match status" value="1"/>
</dbReference>
<proteinExistence type="predicted"/>
<accession>A0A9Q4C5X5</accession>
<dbReference type="InterPro" id="IPR011059">
    <property type="entry name" value="Metal-dep_hydrolase_composite"/>
</dbReference>
<name>A0A9Q4C5X5_9EURY</name>
<keyword evidence="4" id="KW-1185">Reference proteome</keyword>
<feature type="region of interest" description="Disordered" evidence="1">
    <location>
        <begin position="154"/>
        <end position="178"/>
    </location>
</feature>
<comment type="caution">
    <text evidence="3">The sequence shown here is derived from an EMBL/GenBank/DDBJ whole genome shotgun (WGS) entry which is preliminary data.</text>
</comment>